<evidence type="ECO:0000256" key="1">
    <source>
        <dbReference type="ARBA" id="ARBA00007031"/>
    </source>
</evidence>
<evidence type="ECO:0000313" key="3">
    <source>
        <dbReference type="Proteomes" id="UP000628017"/>
    </source>
</evidence>
<dbReference type="AlphaFoldDB" id="A0A916QXD8"/>
<organism evidence="2 3">
    <name type="scientific">Neptunicoccus cionae</name>
    <dbReference type="NCBI Taxonomy" id="2035344"/>
    <lineage>
        <taxon>Bacteria</taxon>
        <taxon>Pseudomonadati</taxon>
        <taxon>Pseudomonadota</taxon>
        <taxon>Alphaproteobacteria</taxon>
        <taxon>Rhodobacterales</taxon>
        <taxon>Paracoccaceae</taxon>
        <taxon>Neptunicoccus</taxon>
    </lineage>
</organism>
<dbReference type="GO" id="GO:0003677">
    <property type="term" value="F:DNA binding"/>
    <property type="evidence" value="ECO:0007669"/>
    <property type="project" value="InterPro"/>
</dbReference>
<dbReference type="GO" id="GO:0008270">
    <property type="term" value="F:zinc ion binding"/>
    <property type="evidence" value="ECO:0007669"/>
    <property type="project" value="InterPro"/>
</dbReference>
<comment type="similarity">
    <text evidence="1">Belongs to the ros/MucR family.</text>
</comment>
<evidence type="ECO:0000313" key="2">
    <source>
        <dbReference type="EMBL" id="GGA15596.1"/>
    </source>
</evidence>
<dbReference type="RefSeq" id="WP_308420689.1">
    <property type="nucleotide sequence ID" value="NZ_BMKA01000002.1"/>
</dbReference>
<dbReference type="Pfam" id="PF05443">
    <property type="entry name" value="ROS_MUCR"/>
    <property type="match status" value="1"/>
</dbReference>
<dbReference type="InterPro" id="IPR041920">
    <property type="entry name" value="ROS/MUCR_sf"/>
</dbReference>
<sequence>MKQTVERMDSDMMHHTTRIVSAYLQGNQVDLDQIVTVMDVVHEKVTQIYQNSQGHANDTMPAVPVEDSVTPDHIICLEDGKAFKMLKKHLKSKYDLSPEEYRAKWGLPTDYPMVAPNYAAKRQELARASGLGRNR</sequence>
<name>A0A916QXD8_9RHOB</name>
<dbReference type="Proteomes" id="UP000628017">
    <property type="component" value="Unassembled WGS sequence"/>
</dbReference>
<dbReference type="Gene3D" id="1.10.10.1550">
    <property type="entry name" value="ROS/MUCR transcriptional regulator protein"/>
    <property type="match status" value="1"/>
</dbReference>
<accession>A0A916QXD8</accession>
<gene>
    <name evidence="2" type="ORF">GCM10011498_14920</name>
</gene>
<reference evidence="2" key="2">
    <citation type="submission" date="2020-09" db="EMBL/GenBank/DDBJ databases">
        <authorList>
            <person name="Sun Q."/>
            <person name="Zhou Y."/>
        </authorList>
    </citation>
    <scope>NUCLEOTIDE SEQUENCE</scope>
    <source>
        <strain evidence="2">CGMCC 1.15880</strain>
    </source>
</reference>
<reference evidence="2" key="1">
    <citation type="journal article" date="2014" name="Int. J. Syst. Evol. Microbiol.">
        <title>Complete genome sequence of Corynebacterium casei LMG S-19264T (=DSM 44701T), isolated from a smear-ripened cheese.</title>
        <authorList>
            <consortium name="US DOE Joint Genome Institute (JGI-PGF)"/>
            <person name="Walter F."/>
            <person name="Albersmeier A."/>
            <person name="Kalinowski J."/>
            <person name="Ruckert C."/>
        </authorList>
    </citation>
    <scope>NUCLEOTIDE SEQUENCE</scope>
    <source>
        <strain evidence="2">CGMCC 1.15880</strain>
    </source>
</reference>
<protein>
    <submittedName>
        <fullName evidence="2">MucR family transcriptional regulator</fullName>
    </submittedName>
</protein>
<dbReference type="EMBL" id="BMKA01000002">
    <property type="protein sequence ID" value="GGA15596.1"/>
    <property type="molecule type" value="Genomic_DNA"/>
</dbReference>
<proteinExistence type="inferred from homology"/>
<dbReference type="GO" id="GO:0006355">
    <property type="term" value="P:regulation of DNA-templated transcription"/>
    <property type="evidence" value="ECO:0007669"/>
    <property type="project" value="InterPro"/>
</dbReference>
<keyword evidence="3" id="KW-1185">Reference proteome</keyword>
<dbReference type="InterPro" id="IPR008807">
    <property type="entry name" value="ROS_MUCR"/>
</dbReference>
<comment type="caution">
    <text evidence="2">The sequence shown here is derived from an EMBL/GenBank/DDBJ whole genome shotgun (WGS) entry which is preliminary data.</text>
</comment>